<evidence type="ECO:0000313" key="2">
    <source>
        <dbReference type="EMBL" id="GFO67308.1"/>
    </source>
</evidence>
<reference evidence="3" key="1">
    <citation type="submission" date="2020-06" db="EMBL/GenBank/DDBJ databases">
        <title>Draft genomic sequecing of Geomonas sp. Red745.</title>
        <authorList>
            <person name="Itoh H."/>
            <person name="Xu Z.X."/>
            <person name="Ushijima N."/>
            <person name="Masuda Y."/>
            <person name="Shiratori Y."/>
            <person name="Senoo K."/>
        </authorList>
    </citation>
    <scope>NUCLEOTIDE SEQUENCE [LARGE SCALE GENOMIC DNA]</scope>
    <source>
        <strain evidence="3">Red745</strain>
    </source>
</reference>
<evidence type="ECO:0000256" key="1">
    <source>
        <dbReference type="SAM" id="Coils"/>
    </source>
</evidence>
<keyword evidence="3" id="KW-1185">Reference proteome</keyword>
<sequence>MKKSVLTLLTAAGILTWFAPGPFELRAGASEAVQRGAAAGGAAGEVQALEARRQQLVEKEAQLKAKEEALKKLSATLDTRVAELNAAKKGLEGALVAKKKQEDERYKKMIKIYKSLKPDEAGTLLNKLDEKMLIEMLNQMDQKTVVKLIPFITQPKVLEWTRLTLRGRE</sequence>
<gene>
    <name evidence="2" type="ORF">GMLC_08870</name>
</gene>
<organism evidence="2 3">
    <name type="scientific">Geomonas limicola</name>
    <dbReference type="NCBI Taxonomy" id="2740186"/>
    <lineage>
        <taxon>Bacteria</taxon>
        <taxon>Pseudomonadati</taxon>
        <taxon>Thermodesulfobacteriota</taxon>
        <taxon>Desulfuromonadia</taxon>
        <taxon>Geobacterales</taxon>
        <taxon>Geobacteraceae</taxon>
        <taxon>Geomonas</taxon>
    </lineage>
</organism>
<accession>A0A6V8N440</accession>
<keyword evidence="1" id="KW-0175">Coiled coil</keyword>
<name>A0A6V8N440_9BACT</name>
<dbReference type="RefSeq" id="WP_246329708.1">
    <property type="nucleotide sequence ID" value="NZ_BLXZ01000002.1"/>
</dbReference>
<dbReference type="Proteomes" id="UP000587586">
    <property type="component" value="Unassembled WGS sequence"/>
</dbReference>
<proteinExistence type="predicted"/>
<comment type="caution">
    <text evidence="2">The sequence shown here is derived from an EMBL/GenBank/DDBJ whole genome shotgun (WGS) entry which is preliminary data.</text>
</comment>
<dbReference type="AlphaFoldDB" id="A0A6V8N440"/>
<evidence type="ECO:0000313" key="3">
    <source>
        <dbReference type="Proteomes" id="UP000587586"/>
    </source>
</evidence>
<evidence type="ECO:0008006" key="4">
    <source>
        <dbReference type="Google" id="ProtNLM"/>
    </source>
</evidence>
<feature type="coiled-coil region" evidence="1">
    <location>
        <begin position="46"/>
        <end position="101"/>
    </location>
</feature>
<dbReference type="EMBL" id="BLXZ01000002">
    <property type="protein sequence ID" value="GFO67308.1"/>
    <property type="molecule type" value="Genomic_DNA"/>
</dbReference>
<protein>
    <recommendedName>
        <fullName evidence="4">Magnesium transporter MgtE intracellular domain-containing protein</fullName>
    </recommendedName>
</protein>